<feature type="compositionally biased region" description="Basic and acidic residues" evidence="8">
    <location>
        <begin position="753"/>
        <end position="765"/>
    </location>
</feature>
<dbReference type="Gene3D" id="3.30.160.60">
    <property type="entry name" value="Classic Zinc Finger"/>
    <property type="match status" value="4"/>
</dbReference>
<feature type="domain" description="C2H2-type" evidence="9">
    <location>
        <begin position="359"/>
        <end position="388"/>
    </location>
</feature>
<feature type="domain" description="C2H2-type" evidence="9">
    <location>
        <begin position="417"/>
        <end position="444"/>
    </location>
</feature>
<reference evidence="10" key="1">
    <citation type="submission" date="2018-11" db="EMBL/GenBank/DDBJ databases">
        <authorList>
            <person name="Alioto T."/>
            <person name="Alioto T."/>
        </authorList>
    </citation>
    <scope>NUCLEOTIDE SEQUENCE</scope>
</reference>
<gene>
    <name evidence="10" type="ORF">MGAL_10B071078</name>
</gene>
<dbReference type="GO" id="GO:0008270">
    <property type="term" value="F:zinc ion binding"/>
    <property type="evidence" value="ECO:0007669"/>
    <property type="project" value="UniProtKB-KW"/>
</dbReference>
<dbReference type="Pfam" id="PF00096">
    <property type="entry name" value="zf-C2H2"/>
    <property type="match status" value="3"/>
</dbReference>
<dbReference type="FunFam" id="3.30.160.60:FF:001527">
    <property type="entry name" value="Zinc finger protein"/>
    <property type="match status" value="1"/>
</dbReference>
<protein>
    <recommendedName>
        <fullName evidence="9">C2H2-type domain-containing protein</fullName>
    </recommendedName>
</protein>
<keyword evidence="6" id="KW-0539">Nucleus</keyword>
<evidence type="ECO:0000256" key="5">
    <source>
        <dbReference type="ARBA" id="ARBA00022833"/>
    </source>
</evidence>
<feature type="compositionally biased region" description="Polar residues" evidence="8">
    <location>
        <begin position="516"/>
        <end position="533"/>
    </location>
</feature>
<evidence type="ECO:0000256" key="3">
    <source>
        <dbReference type="ARBA" id="ARBA00022737"/>
    </source>
</evidence>
<evidence type="ECO:0000313" key="10">
    <source>
        <dbReference type="EMBL" id="VDI56787.1"/>
    </source>
</evidence>
<evidence type="ECO:0000313" key="11">
    <source>
        <dbReference type="Proteomes" id="UP000596742"/>
    </source>
</evidence>
<evidence type="ECO:0000256" key="2">
    <source>
        <dbReference type="ARBA" id="ARBA00022723"/>
    </source>
</evidence>
<feature type="domain" description="C2H2-type" evidence="9">
    <location>
        <begin position="389"/>
        <end position="416"/>
    </location>
</feature>
<organism evidence="10 11">
    <name type="scientific">Mytilus galloprovincialis</name>
    <name type="common">Mediterranean mussel</name>
    <dbReference type="NCBI Taxonomy" id="29158"/>
    <lineage>
        <taxon>Eukaryota</taxon>
        <taxon>Metazoa</taxon>
        <taxon>Spiralia</taxon>
        <taxon>Lophotrochozoa</taxon>
        <taxon>Mollusca</taxon>
        <taxon>Bivalvia</taxon>
        <taxon>Autobranchia</taxon>
        <taxon>Pteriomorphia</taxon>
        <taxon>Mytilida</taxon>
        <taxon>Mytiloidea</taxon>
        <taxon>Mytilidae</taxon>
        <taxon>Mytilinae</taxon>
        <taxon>Mytilus</taxon>
    </lineage>
</organism>
<feature type="domain" description="C2H2-type" evidence="9">
    <location>
        <begin position="445"/>
        <end position="473"/>
    </location>
</feature>
<evidence type="ECO:0000256" key="1">
    <source>
        <dbReference type="ARBA" id="ARBA00004123"/>
    </source>
</evidence>
<evidence type="ECO:0000259" key="9">
    <source>
        <dbReference type="PROSITE" id="PS50157"/>
    </source>
</evidence>
<dbReference type="GO" id="GO:0005634">
    <property type="term" value="C:nucleus"/>
    <property type="evidence" value="ECO:0007669"/>
    <property type="project" value="UniProtKB-SubCell"/>
</dbReference>
<comment type="caution">
    <text evidence="10">The sequence shown here is derived from an EMBL/GenBank/DDBJ whole genome shotgun (WGS) entry which is preliminary data.</text>
</comment>
<keyword evidence="11" id="KW-1185">Reference proteome</keyword>
<dbReference type="PROSITE" id="PS50157">
    <property type="entry name" value="ZINC_FINGER_C2H2_2"/>
    <property type="match status" value="4"/>
</dbReference>
<dbReference type="FunFam" id="3.30.160.60:FF:001182">
    <property type="entry name" value="Zinc finger, C2H2 type"/>
    <property type="match status" value="1"/>
</dbReference>
<dbReference type="PANTHER" id="PTHR16515:SF66">
    <property type="entry name" value="C2H2-TYPE DOMAIN-CONTAINING PROTEIN"/>
    <property type="match status" value="1"/>
</dbReference>
<feature type="region of interest" description="Disordered" evidence="8">
    <location>
        <begin position="243"/>
        <end position="273"/>
    </location>
</feature>
<name>A0A8B6FZW7_MYTGA</name>
<feature type="compositionally biased region" description="Polar residues" evidence="8">
    <location>
        <begin position="253"/>
        <end position="269"/>
    </location>
</feature>
<keyword evidence="2" id="KW-0479">Metal-binding</keyword>
<dbReference type="PANTHER" id="PTHR16515">
    <property type="entry name" value="PR DOMAIN ZINC FINGER PROTEIN"/>
    <property type="match status" value="1"/>
</dbReference>
<dbReference type="InterPro" id="IPR036236">
    <property type="entry name" value="Znf_C2H2_sf"/>
</dbReference>
<evidence type="ECO:0000256" key="8">
    <source>
        <dbReference type="SAM" id="MobiDB-lite"/>
    </source>
</evidence>
<feature type="region of interest" description="Disordered" evidence="8">
    <location>
        <begin position="748"/>
        <end position="773"/>
    </location>
</feature>
<dbReference type="SMART" id="SM00355">
    <property type="entry name" value="ZnF_C2H2"/>
    <property type="match status" value="5"/>
</dbReference>
<dbReference type="AlphaFoldDB" id="A0A8B6FZW7"/>
<keyword evidence="5" id="KW-0862">Zinc</keyword>
<evidence type="ECO:0000256" key="7">
    <source>
        <dbReference type="PROSITE-ProRule" id="PRU00042"/>
    </source>
</evidence>
<feature type="region of interest" description="Disordered" evidence="8">
    <location>
        <begin position="507"/>
        <end position="553"/>
    </location>
</feature>
<dbReference type="PROSITE" id="PS00028">
    <property type="entry name" value="ZINC_FINGER_C2H2_1"/>
    <property type="match status" value="4"/>
</dbReference>
<dbReference type="SUPFAM" id="SSF57667">
    <property type="entry name" value="beta-beta-alpha zinc fingers"/>
    <property type="match status" value="2"/>
</dbReference>
<dbReference type="InterPro" id="IPR013087">
    <property type="entry name" value="Znf_C2H2_type"/>
</dbReference>
<proteinExistence type="predicted"/>
<accession>A0A8B6FZW7</accession>
<keyword evidence="4 7" id="KW-0863">Zinc-finger</keyword>
<evidence type="ECO:0000256" key="6">
    <source>
        <dbReference type="ARBA" id="ARBA00023242"/>
    </source>
</evidence>
<sequence length="837" mass="92602">MPDSLQECWDGLKKKVLEFDQKYPTAHVICLAWIDNSIVCEGSDKIKKTSLEPIKEKYKKRLAVCTSPPVSPRHENRLAVCTSAPVTPRHENPLAVCTSPPFTIPQGTKGKDAASSNLPVLQLTLQVVNSPATNNADINDKQTHDKSYTPAVAQLSLSALNTSTLFSKEKPDDPKIISSAPSPLGVNKSPMPCIVQLKHLAANTSTIKTRGRTEKEKYNQKKHCVPMVTRSCKYNGKRSAVQPTVGNVKDKNGTGTYGQMKSSPLSTISDGECSATKDPGIGTKEKYTPTKPIAVITQSSPSSSSNSDPDIIIPLESIKTESILETSLSDEYDSAVDSEELSSFDENREENVLKKKQSLRCDYGGCGKVFTLNKYLKRHLLIHCGDKPFVCDMCNKSFTVKRYLKRHMLTHTDDKSYKCEVCDKRFSNKDSLRPHMKMHTGDRDHICYVCGQGFYQKRYMLKHFNRTHTGNTTQCDVCSLWIRNDRVQKHTENHLCKKQSPGKLNLSRSAFGRPVNLSSSKGEQSSGKLNLSGSALGRLVNSRTPEGKKSASSTNIEIKKKYYQNKSASNPSSAKSISFLTTGSKTVENYDQSSKLDVNVTQPIDSGSDVPFTTDQAHPFKVTTTKNSNTVSKNVNFEDDLESQEAVENFEDSSIMDVNKSDTEMDLESQEAVENFEDSSMMDVNKSDIEMDSESKEAVEVLENLFGFSHTDISDSEVNNLDAASGENSSAPETEKYVVSIKIEPGLETSCSDEEHPLSCRKDEDWSSSAGPQVKEDVHVKKTLRDESGMATYTLINADGVYTTTNDITDVVVAERPTDEDSVVYFSQEYVIETTGL</sequence>
<dbReference type="GO" id="GO:0010468">
    <property type="term" value="P:regulation of gene expression"/>
    <property type="evidence" value="ECO:0007669"/>
    <property type="project" value="TreeGrafter"/>
</dbReference>
<dbReference type="InterPro" id="IPR050331">
    <property type="entry name" value="Zinc_finger"/>
</dbReference>
<dbReference type="Proteomes" id="UP000596742">
    <property type="component" value="Unassembled WGS sequence"/>
</dbReference>
<keyword evidence="3" id="KW-0677">Repeat</keyword>
<evidence type="ECO:0000256" key="4">
    <source>
        <dbReference type="ARBA" id="ARBA00022771"/>
    </source>
</evidence>
<comment type="subcellular location">
    <subcellularLocation>
        <location evidence="1">Nucleus</location>
    </subcellularLocation>
</comment>
<dbReference type="EMBL" id="UYJE01007654">
    <property type="protein sequence ID" value="VDI56787.1"/>
    <property type="molecule type" value="Genomic_DNA"/>
</dbReference>